<dbReference type="PROSITE" id="PS50853">
    <property type="entry name" value="FN3"/>
    <property type="match status" value="1"/>
</dbReference>
<comment type="similarity">
    <text evidence="1">Belongs to the TolB family.</text>
</comment>
<dbReference type="SUPFAM" id="SSF49452">
    <property type="entry name" value="Starch-binding domain-like"/>
    <property type="match status" value="1"/>
</dbReference>
<dbReference type="EMBL" id="JADQDM010000013">
    <property type="protein sequence ID" value="MBF9223268.1"/>
    <property type="molecule type" value="Genomic_DNA"/>
</dbReference>
<comment type="caution">
    <text evidence="3">The sequence shown here is derived from an EMBL/GenBank/DDBJ whole genome shotgun (WGS) entry which is preliminary data.</text>
</comment>
<evidence type="ECO:0000313" key="4">
    <source>
        <dbReference type="Proteomes" id="UP000618931"/>
    </source>
</evidence>
<dbReference type="Pfam" id="PF07676">
    <property type="entry name" value="PD40"/>
    <property type="match status" value="1"/>
</dbReference>
<feature type="domain" description="Fibronectin type-III" evidence="2">
    <location>
        <begin position="126"/>
        <end position="221"/>
    </location>
</feature>
<dbReference type="InterPro" id="IPR011659">
    <property type="entry name" value="WD40"/>
</dbReference>
<dbReference type="SMART" id="SM00060">
    <property type="entry name" value="FN3"/>
    <property type="match status" value="1"/>
</dbReference>
<dbReference type="Pfam" id="PF00041">
    <property type="entry name" value="fn3"/>
    <property type="match status" value="1"/>
</dbReference>
<gene>
    <name evidence="3" type="ORF">I2H31_19340</name>
</gene>
<dbReference type="PANTHER" id="PTHR36842:SF1">
    <property type="entry name" value="PROTEIN TOLB"/>
    <property type="match status" value="1"/>
</dbReference>
<dbReference type="SUPFAM" id="SSF69304">
    <property type="entry name" value="Tricorn protease N-terminal domain"/>
    <property type="match status" value="1"/>
</dbReference>
<accession>A0ABS0I8I3</accession>
<evidence type="ECO:0000256" key="1">
    <source>
        <dbReference type="ARBA" id="ARBA00009820"/>
    </source>
</evidence>
<dbReference type="InterPro" id="IPR036116">
    <property type="entry name" value="FN3_sf"/>
</dbReference>
<dbReference type="InterPro" id="IPR003961">
    <property type="entry name" value="FN3_dom"/>
</dbReference>
<dbReference type="CDD" id="cd00063">
    <property type="entry name" value="FN3"/>
    <property type="match status" value="1"/>
</dbReference>
<evidence type="ECO:0000259" key="2">
    <source>
        <dbReference type="PROSITE" id="PS50853"/>
    </source>
</evidence>
<evidence type="ECO:0000313" key="3">
    <source>
        <dbReference type="EMBL" id="MBF9223268.1"/>
    </source>
</evidence>
<sequence length="509" mass="55445">MPFLLLAKNVRFVALLLIFCNLGLLSACKEDLVEPVYFGGVTGTVRDARTNLPLANATVTTNPATSSYLTDAQGKFQITDIPVGRLAITVSKTDYQQVVTNITVNEGQTADVSVVLTKSTVAAISAPNRPTPATQATNQPTDVTLSWRPVNATASDSLRYDVVLFESNSTLQRKLLTNSRDTSVVATGLKYNTTYFWQVTVRNPAGSTARSDTWSFQTRALPDNRFLYARTVAGNTDIYSSDNTGGGLLRLTSATTVETAPQLSPNRDLIAYASNASGQFQLYTMSRDGSNQRQITTLSAESYNNAGIGYRWSPDGAQLIYAHYDQLYRVNRDGTGLTLLATAPAGRHFRECDWTVQNGGRLVVQTVGSNPYDAELYLYNVDGTNPVLFVSNLPGRLDTPSFSVDGLAVLYSRDVAGFNDPGGRQLDAHLFLQRVDGTATVDITAGATGTTTKTLGTNDIQGHFSPDGFRVIFVNRVNDDLSAPEVWTMDIDGRNRAKLFSNAFWPDWK</sequence>
<dbReference type="InterPro" id="IPR011042">
    <property type="entry name" value="6-blade_b-propeller_TolB-like"/>
</dbReference>
<dbReference type="Proteomes" id="UP000618931">
    <property type="component" value="Unassembled WGS sequence"/>
</dbReference>
<dbReference type="Gene3D" id="2.60.40.1120">
    <property type="entry name" value="Carboxypeptidase-like, regulatory domain"/>
    <property type="match status" value="1"/>
</dbReference>
<dbReference type="InterPro" id="IPR013784">
    <property type="entry name" value="Carb-bd-like_fold"/>
</dbReference>
<organism evidence="3 4">
    <name type="scientific">Hymenobacter ruricola</name>
    <dbReference type="NCBI Taxonomy" id="2791023"/>
    <lineage>
        <taxon>Bacteria</taxon>
        <taxon>Pseudomonadati</taxon>
        <taxon>Bacteroidota</taxon>
        <taxon>Cytophagia</taxon>
        <taxon>Cytophagales</taxon>
        <taxon>Hymenobacteraceae</taxon>
        <taxon>Hymenobacter</taxon>
    </lineage>
</organism>
<protein>
    <submittedName>
        <fullName evidence="3">Carboxypeptidase regulatory-like domain-containing protein</fullName>
    </submittedName>
</protein>
<dbReference type="RefSeq" id="WP_196294707.1">
    <property type="nucleotide sequence ID" value="NZ_JADQDM010000013.1"/>
</dbReference>
<proteinExistence type="inferred from homology"/>
<keyword evidence="4" id="KW-1185">Reference proteome</keyword>
<dbReference type="PANTHER" id="PTHR36842">
    <property type="entry name" value="PROTEIN TOLB HOMOLOG"/>
    <property type="match status" value="1"/>
</dbReference>
<name>A0ABS0I8I3_9BACT</name>
<dbReference type="Pfam" id="PF13620">
    <property type="entry name" value="CarboxypepD_reg"/>
    <property type="match status" value="1"/>
</dbReference>
<dbReference type="Gene3D" id="2.120.10.30">
    <property type="entry name" value="TolB, C-terminal domain"/>
    <property type="match status" value="2"/>
</dbReference>
<dbReference type="SUPFAM" id="SSF49265">
    <property type="entry name" value="Fibronectin type III"/>
    <property type="match status" value="1"/>
</dbReference>
<reference evidence="3 4" key="1">
    <citation type="submission" date="2020-11" db="EMBL/GenBank/DDBJ databases">
        <authorList>
            <person name="Kim M.K."/>
        </authorList>
    </citation>
    <scope>NUCLEOTIDE SEQUENCE [LARGE SCALE GENOMIC DNA]</scope>
    <source>
        <strain evidence="3 4">BT662</strain>
    </source>
</reference>